<dbReference type="RefSeq" id="WP_169351318.1">
    <property type="nucleotide sequence ID" value="NZ_JABBJJ010000390.1"/>
</dbReference>
<comment type="caution">
    <text evidence="2">The sequence shown here is derived from an EMBL/GenBank/DDBJ whole genome shotgun (WGS) entry which is preliminary data.</text>
</comment>
<dbReference type="SUPFAM" id="SSF53474">
    <property type="entry name" value="alpha/beta-Hydrolases"/>
    <property type="match status" value="1"/>
</dbReference>
<evidence type="ECO:0000259" key="1">
    <source>
        <dbReference type="Pfam" id="PF12697"/>
    </source>
</evidence>
<accession>A0A848LX31</accession>
<dbReference type="Gene3D" id="3.40.50.1820">
    <property type="entry name" value="alpha/beta hydrolase"/>
    <property type="match status" value="1"/>
</dbReference>
<protein>
    <submittedName>
        <fullName evidence="2">Alpha/beta hydrolase</fullName>
    </submittedName>
</protein>
<name>A0A848LX31_9BACT</name>
<dbReference type="AlphaFoldDB" id="A0A848LX31"/>
<organism evidence="2 3">
    <name type="scientific">Pyxidicoccus fallax</name>
    <dbReference type="NCBI Taxonomy" id="394095"/>
    <lineage>
        <taxon>Bacteria</taxon>
        <taxon>Pseudomonadati</taxon>
        <taxon>Myxococcota</taxon>
        <taxon>Myxococcia</taxon>
        <taxon>Myxococcales</taxon>
        <taxon>Cystobacterineae</taxon>
        <taxon>Myxococcaceae</taxon>
        <taxon>Pyxidicoccus</taxon>
    </lineage>
</organism>
<dbReference type="Proteomes" id="UP000518300">
    <property type="component" value="Unassembled WGS sequence"/>
</dbReference>
<dbReference type="PANTHER" id="PTHR43798">
    <property type="entry name" value="MONOACYLGLYCEROL LIPASE"/>
    <property type="match status" value="1"/>
</dbReference>
<dbReference type="EMBL" id="JABBJJ010000390">
    <property type="protein sequence ID" value="NMO22160.1"/>
    <property type="molecule type" value="Genomic_DNA"/>
</dbReference>
<dbReference type="PANTHER" id="PTHR43798:SF33">
    <property type="entry name" value="HYDROLASE, PUTATIVE (AFU_ORTHOLOGUE AFUA_2G14860)-RELATED"/>
    <property type="match status" value="1"/>
</dbReference>
<dbReference type="InterPro" id="IPR000639">
    <property type="entry name" value="Epox_hydrolase-like"/>
</dbReference>
<sequence>MTTTPKEGTQQALEVDGQTLAYRDVGSGPPVVLVHSGGFSARQWRRLGEALAPTHRTVIPDLLGYGESSQWPVGAPFHFRQDLTALEALMARVGQPVHLVGHSYGGFLALQLALARPASVKSLAVFEPVAFGVLEADDWNGAPALPPTFEGTGEAWLSAFVSGWNGPGAWDALNAETQQAFRKVGWKVYQEVATLSADRTTRERYGTIAAPTLLLGGERTPAFERRVLELLAQVLSRAELQVFPGMGHMGPITHAQDVNAAILRHVRAWS</sequence>
<gene>
    <name evidence="2" type="ORF">HG543_45980</name>
</gene>
<dbReference type="PRINTS" id="PR00111">
    <property type="entry name" value="ABHYDROLASE"/>
</dbReference>
<reference evidence="2 3" key="1">
    <citation type="submission" date="2020-04" db="EMBL/GenBank/DDBJ databases">
        <title>Draft genome of Pyxidicoccus fallax type strain.</title>
        <authorList>
            <person name="Whitworth D.E."/>
        </authorList>
    </citation>
    <scope>NUCLEOTIDE SEQUENCE [LARGE SCALE GENOMIC DNA]</scope>
    <source>
        <strain evidence="2 3">DSM 14698</strain>
    </source>
</reference>
<proteinExistence type="predicted"/>
<dbReference type="InterPro" id="IPR000073">
    <property type="entry name" value="AB_hydrolase_1"/>
</dbReference>
<dbReference type="PRINTS" id="PR00412">
    <property type="entry name" value="EPOXHYDRLASE"/>
</dbReference>
<dbReference type="GO" id="GO:0016020">
    <property type="term" value="C:membrane"/>
    <property type="evidence" value="ECO:0007669"/>
    <property type="project" value="TreeGrafter"/>
</dbReference>
<feature type="domain" description="AB hydrolase-1" evidence="1">
    <location>
        <begin position="31"/>
        <end position="261"/>
    </location>
</feature>
<dbReference type="InterPro" id="IPR050266">
    <property type="entry name" value="AB_hydrolase_sf"/>
</dbReference>
<dbReference type="GO" id="GO:0016787">
    <property type="term" value="F:hydrolase activity"/>
    <property type="evidence" value="ECO:0007669"/>
    <property type="project" value="UniProtKB-KW"/>
</dbReference>
<evidence type="ECO:0000313" key="2">
    <source>
        <dbReference type="EMBL" id="NMO22160.1"/>
    </source>
</evidence>
<dbReference type="Pfam" id="PF12697">
    <property type="entry name" value="Abhydrolase_6"/>
    <property type="match status" value="1"/>
</dbReference>
<dbReference type="InterPro" id="IPR029058">
    <property type="entry name" value="AB_hydrolase_fold"/>
</dbReference>
<evidence type="ECO:0000313" key="3">
    <source>
        <dbReference type="Proteomes" id="UP000518300"/>
    </source>
</evidence>
<keyword evidence="2" id="KW-0378">Hydrolase</keyword>
<keyword evidence="3" id="KW-1185">Reference proteome</keyword>